<dbReference type="AlphaFoldDB" id="A0A8H6D7V7"/>
<keyword evidence="1" id="KW-0812">Transmembrane</keyword>
<keyword evidence="1" id="KW-0472">Membrane</keyword>
<organism evidence="2 3">
    <name type="scientific">Fusarium globosum</name>
    <dbReference type="NCBI Taxonomy" id="78864"/>
    <lineage>
        <taxon>Eukaryota</taxon>
        <taxon>Fungi</taxon>
        <taxon>Dikarya</taxon>
        <taxon>Ascomycota</taxon>
        <taxon>Pezizomycotina</taxon>
        <taxon>Sordariomycetes</taxon>
        <taxon>Hypocreomycetidae</taxon>
        <taxon>Hypocreales</taxon>
        <taxon>Nectriaceae</taxon>
        <taxon>Fusarium</taxon>
        <taxon>Fusarium fujikuroi species complex</taxon>
    </lineage>
</organism>
<name>A0A8H6D7V7_9HYPO</name>
<evidence type="ECO:0000256" key="1">
    <source>
        <dbReference type="SAM" id="Phobius"/>
    </source>
</evidence>
<evidence type="ECO:0000313" key="2">
    <source>
        <dbReference type="EMBL" id="KAF5706874.1"/>
    </source>
</evidence>
<protein>
    <submittedName>
        <fullName evidence="2">Uncharacterized protein</fullName>
    </submittedName>
</protein>
<dbReference type="Proteomes" id="UP000532311">
    <property type="component" value="Unassembled WGS sequence"/>
</dbReference>
<feature type="transmembrane region" description="Helical" evidence="1">
    <location>
        <begin position="42"/>
        <end position="65"/>
    </location>
</feature>
<keyword evidence="3" id="KW-1185">Reference proteome</keyword>
<proteinExistence type="predicted"/>
<accession>A0A8H6D7V7</accession>
<reference evidence="2 3" key="1">
    <citation type="submission" date="2020-05" db="EMBL/GenBank/DDBJ databases">
        <title>Identification and distribution of gene clusters putatively required for synthesis of sphingolipid metabolism inhibitors in phylogenetically diverse species of the filamentous fungus Fusarium.</title>
        <authorList>
            <person name="Kim H.-S."/>
            <person name="Busman M."/>
            <person name="Brown D.W."/>
            <person name="Divon H."/>
            <person name="Uhlig S."/>
            <person name="Proctor R.H."/>
        </authorList>
    </citation>
    <scope>NUCLEOTIDE SEQUENCE [LARGE SCALE GENOMIC DNA]</scope>
    <source>
        <strain evidence="2 3">NRRL 26131</strain>
    </source>
</reference>
<keyword evidence="1" id="KW-1133">Transmembrane helix</keyword>
<sequence>MASKANAECLLNTTECMLQTVASILNEIQEQNSEYNWDPLTFIFTAIIGVIAIAFAALTAFQAFLTAGPGRTKSGAYAIGPWSRHNYRKFDWSEMRFRTISSTPVLKVESLLKGPSDSSIRSHEEPGGLRKGKEEYFPATWLALLAQLSLDDTTVWGEVKLTGADFIPSELSAVPAYGSIRFVTILALILSEGLGRLTFDRESGLLRIPDRLSLSHIVYNRNVYLNEELESACLSFLDCLGRFRYEEFYTSGPLYLLMADIPDENFLPIVYPHKKAKLHERLDTLVLQSRSWWLKSLTSCDIFPGPLANIADSSLDMTNSANLWAKSTMGPGIEELNLSNVLYKGSSAYLNQSATRDLTCDLRYKRNRSILFRELQTIDSWLKQMEPEVLCRKLTLSIIGDGIRQIVNHNQQPPISEAACHEKNATGLSGSSELGGKLVCFLQAIKKPDCFNCLYPVEWANTTKPRKEVIHNTSEGLKRIWDIWQIKETPLNDEVGGNEDGADGGKEYKSLAWKTPHATHHPLDDVLIYRAVLITLL</sequence>
<dbReference type="EMBL" id="JAAQPF010000310">
    <property type="protein sequence ID" value="KAF5706874.1"/>
    <property type="molecule type" value="Genomic_DNA"/>
</dbReference>
<evidence type="ECO:0000313" key="3">
    <source>
        <dbReference type="Proteomes" id="UP000532311"/>
    </source>
</evidence>
<gene>
    <name evidence="2" type="ORF">FGLOB1_7227</name>
</gene>
<comment type="caution">
    <text evidence="2">The sequence shown here is derived from an EMBL/GenBank/DDBJ whole genome shotgun (WGS) entry which is preliminary data.</text>
</comment>